<proteinExistence type="predicted"/>
<dbReference type="AlphaFoldDB" id="A0A1B7XBE3"/>
<dbReference type="PATRIC" id="fig|1560234.3.peg.1115"/>
<sequence length="106" mass="12357">MKYLFGILCLTLLLGCKPEYYFPDKTIPMNYALAAKTLVDFQVCYGLMSQNDSLALNQMLEDGRCMLATNKFFVPIGTPTRDQNFIYGIIYPDCEYVFINQNWYKY</sequence>
<protein>
    <recommendedName>
        <fullName evidence="3">Lipoprotein</fullName>
    </recommendedName>
</protein>
<evidence type="ECO:0000313" key="1">
    <source>
        <dbReference type="EMBL" id="OBQ46698.1"/>
    </source>
</evidence>
<dbReference type="RefSeq" id="WP_066856062.1">
    <property type="nucleotide sequence ID" value="NZ_JXMS01000019.1"/>
</dbReference>
<dbReference type="Proteomes" id="UP000091979">
    <property type="component" value="Unassembled WGS sequence"/>
</dbReference>
<name>A0A1B7XBE3_9BACT</name>
<dbReference type="PROSITE" id="PS51257">
    <property type="entry name" value="PROKAR_LIPOPROTEIN"/>
    <property type="match status" value="1"/>
</dbReference>
<evidence type="ECO:0000313" key="2">
    <source>
        <dbReference type="Proteomes" id="UP000091979"/>
    </source>
</evidence>
<reference evidence="1 2" key="1">
    <citation type="submission" date="2015-01" db="EMBL/GenBank/DDBJ databases">
        <title>Desulfovibrio sp. JC271 draft genome sequence.</title>
        <authorList>
            <person name="Shivani Y."/>
            <person name="Subhash Y."/>
            <person name="Sasikala C."/>
            <person name="Ramana C.V."/>
        </authorList>
    </citation>
    <scope>NUCLEOTIDE SEQUENCE [LARGE SCALE GENOMIC DNA]</scope>
    <source>
        <strain evidence="1 2">JC271</strain>
    </source>
</reference>
<gene>
    <name evidence="1" type="ORF">SP90_11280</name>
</gene>
<dbReference type="EMBL" id="JXMS01000019">
    <property type="protein sequence ID" value="OBQ46698.1"/>
    <property type="molecule type" value="Genomic_DNA"/>
</dbReference>
<accession>A0A1B7XBE3</accession>
<evidence type="ECO:0008006" key="3">
    <source>
        <dbReference type="Google" id="ProtNLM"/>
    </source>
</evidence>
<keyword evidence="2" id="KW-1185">Reference proteome</keyword>
<comment type="caution">
    <text evidence="1">The sequence shown here is derived from an EMBL/GenBank/DDBJ whole genome shotgun (WGS) entry which is preliminary data.</text>
</comment>
<organism evidence="1 2">
    <name type="scientific">Halodesulfovibrio spirochaetisodalis</name>
    <dbReference type="NCBI Taxonomy" id="1560234"/>
    <lineage>
        <taxon>Bacteria</taxon>
        <taxon>Pseudomonadati</taxon>
        <taxon>Thermodesulfobacteriota</taxon>
        <taxon>Desulfovibrionia</taxon>
        <taxon>Desulfovibrionales</taxon>
        <taxon>Desulfovibrionaceae</taxon>
        <taxon>Halodesulfovibrio</taxon>
    </lineage>
</organism>
<dbReference type="OrthoDB" id="9840493at2"/>